<evidence type="ECO:0000259" key="1">
    <source>
        <dbReference type="Pfam" id="PF12358"/>
    </source>
</evidence>
<dbReference type="InterPro" id="IPR022104">
    <property type="entry name" value="DUF3644"/>
</dbReference>
<evidence type="ECO:0000313" key="2">
    <source>
        <dbReference type="EMBL" id="MBT3139502.1"/>
    </source>
</evidence>
<organism evidence="2 3">
    <name type="scientific">Falsiruegeria litorea</name>
    <dbReference type="NCBI Taxonomy" id="1280831"/>
    <lineage>
        <taxon>Bacteria</taxon>
        <taxon>Pseudomonadati</taxon>
        <taxon>Pseudomonadota</taxon>
        <taxon>Alphaproteobacteria</taxon>
        <taxon>Rhodobacterales</taxon>
        <taxon>Roseobacteraceae</taxon>
        <taxon>Falsiruegeria</taxon>
    </lineage>
</organism>
<dbReference type="Proteomes" id="UP000763802">
    <property type="component" value="Unassembled WGS sequence"/>
</dbReference>
<name>A0ABS5WKJ7_9RHOB</name>
<feature type="domain" description="DUF3644" evidence="1">
    <location>
        <begin position="5"/>
        <end position="103"/>
    </location>
</feature>
<dbReference type="Pfam" id="PF12358">
    <property type="entry name" value="DUF3644"/>
    <property type="match status" value="1"/>
</dbReference>
<reference evidence="2 3" key="1">
    <citation type="submission" date="2021-05" db="EMBL/GenBank/DDBJ databases">
        <title>Draft genomes of marine bacteria isolated from model chitin particles.</title>
        <authorList>
            <person name="Datta M.S."/>
            <person name="Schwartzman J.A."/>
            <person name="Cordero O."/>
        </authorList>
    </citation>
    <scope>NUCLEOTIDE SEQUENCE [LARGE SCALE GENOMIC DNA]</scope>
    <source>
        <strain evidence="2 3">4E07</strain>
    </source>
</reference>
<gene>
    <name evidence="2" type="ORF">KL867_00405</name>
</gene>
<comment type="caution">
    <text evidence="2">The sequence shown here is derived from an EMBL/GenBank/DDBJ whole genome shotgun (WGS) entry which is preliminary data.</text>
</comment>
<sequence>MARADSPLSQGIRDNLSSLKKIRDAVEHTLFRRADTRFLSIFQACCLNFDKAICDLFGPDLALSKELSFSLQFAKMDLEQLAQIHAYEVPEHIRTLEQDIEDGLDEERSSDLEYRFRVVYTFENSTKSKAHIKFVHPTDEDAEEVRNVLIRKEISDKLYPHKAGVVAEMVQQMSERAFSTHNHTQAWRKFDVRPRNGVAQPENTNKDYCIYHQAHGDYTYSNKWIDFIVSFIASDDNYDELRRFRL</sequence>
<keyword evidence="3" id="KW-1185">Reference proteome</keyword>
<proteinExistence type="predicted"/>
<accession>A0ABS5WKJ7</accession>
<protein>
    <recommendedName>
        <fullName evidence="1">DUF3644 domain-containing protein</fullName>
    </recommendedName>
</protein>
<evidence type="ECO:0000313" key="3">
    <source>
        <dbReference type="Proteomes" id="UP000763802"/>
    </source>
</evidence>
<dbReference type="EMBL" id="JAHHDY010000001">
    <property type="protein sequence ID" value="MBT3139502.1"/>
    <property type="molecule type" value="Genomic_DNA"/>
</dbReference>